<protein>
    <submittedName>
        <fullName evidence="2">Uncharacterized protein</fullName>
    </submittedName>
</protein>
<feature type="compositionally biased region" description="Basic and acidic residues" evidence="1">
    <location>
        <begin position="11"/>
        <end position="27"/>
    </location>
</feature>
<feature type="region of interest" description="Disordered" evidence="1">
    <location>
        <begin position="1"/>
        <end position="127"/>
    </location>
</feature>
<keyword evidence="3" id="KW-1185">Reference proteome</keyword>
<evidence type="ECO:0000313" key="3">
    <source>
        <dbReference type="Proteomes" id="UP000587415"/>
    </source>
</evidence>
<dbReference type="Proteomes" id="UP000587415">
    <property type="component" value="Unassembled WGS sequence"/>
</dbReference>
<dbReference type="AlphaFoldDB" id="A0A7X5YJU5"/>
<name>A0A7X5YJU5_9CAUL</name>
<proteinExistence type="predicted"/>
<dbReference type="EMBL" id="JAATJM010000001">
    <property type="protein sequence ID" value="NJC41098.1"/>
    <property type="molecule type" value="Genomic_DNA"/>
</dbReference>
<accession>A0A7X5YJU5</accession>
<organism evidence="2 3">
    <name type="scientific">Brevundimonas alba</name>
    <dbReference type="NCBI Taxonomy" id="74314"/>
    <lineage>
        <taxon>Bacteria</taxon>
        <taxon>Pseudomonadati</taxon>
        <taxon>Pseudomonadota</taxon>
        <taxon>Alphaproteobacteria</taxon>
        <taxon>Caulobacterales</taxon>
        <taxon>Caulobacteraceae</taxon>
        <taxon>Brevundimonas</taxon>
    </lineage>
</organism>
<evidence type="ECO:0000256" key="1">
    <source>
        <dbReference type="SAM" id="MobiDB-lite"/>
    </source>
</evidence>
<evidence type="ECO:0000313" key="2">
    <source>
        <dbReference type="EMBL" id="NJC41098.1"/>
    </source>
</evidence>
<sequence>MTQQQQSQQTEDAREADDMGEKPDLGRTPDALTEAVSGSGMGSDTRAGSLQGGAATGSEIDPDQDAINESLASEGMRSATSPPQGADSDQPINNTGDDEAGTGFTGPAGDPVEGKPGMGNNADAASG</sequence>
<reference evidence="2 3" key="1">
    <citation type="submission" date="2020-03" db="EMBL/GenBank/DDBJ databases">
        <title>Genomic Encyclopedia of Type Strains, Phase IV (KMG-IV): sequencing the most valuable type-strain genomes for metagenomic binning, comparative biology and taxonomic classification.</title>
        <authorList>
            <person name="Goeker M."/>
        </authorList>
    </citation>
    <scope>NUCLEOTIDE SEQUENCE [LARGE SCALE GENOMIC DNA]</scope>
    <source>
        <strain evidence="2 3">DSM 4736</strain>
    </source>
</reference>
<comment type="caution">
    <text evidence="2">The sequence shown here is derived from an EMBL/GenBank/DDBJ whole genome shotgun (WGS) entry which is preliminary data.</text>
</comment>
<dbReference type="RefSeq" id="WP_209282408.1">
    <property type="nucleotide sequence ID" value="NZ_JAATJM010000001.1"/>
</dbReference>
<gene>
    <name evidence="2" type="ORF">GGQ87_001356</name>
</gene>